<evidence type="ECO:0000313" key="2">
    <source>
        <dbReference type="EMBL" id="KAK4206832.1"/>
    </source>
</evidence>
<evidence type="ECO:0000256" key="1">
    <source>
        <dbReference type="SAM" id="MobiDB-lite"/>
    </source>
</evidence>
<dbReference type="EMBL" id="MU858347">
    <property type="protein sequence ID" value="KAK4206832.1"/>
    <property type="molecule type" value="Genomic_DNA"/>
</dbReference>
<gene>
    <name evidence="2" type="ORF">QBC37DRAFT_393214</name>
</gene>
<comment type="caution">
    <text evidence="2">The sequence shown here is derived from an EMBL/GenBank/DDBJ whole genome shotgun (WGS) entry which is preliminary data.</text>
</comment>
<organism evidence="2 3">
    <name type="scientific">Rhypophila decipiens</name>
    <dbReference type="NCBI Taxonomy" id="261697"/>
    <lineage>
        <taxon>Eukaryota</taxon>
        <taxon>Fungi</taxon>
        <taxon>Dikarya</taxon>
        <taxon>Ascomycota</taxon>
        <taxon>Pezizomycotina</taxon>
        <taxon>Sordariomycetes</taxon>
        <taxon>Sordariomycetidae</taxon>
        <taxon>Sordariales</taxon>
        <taxon>Naviculisporaceae</taxon>
        <taxon>Rhypophila</taxon>
    </lineage>
</organism>
<protein>
    <submittedName>
        <fullName evidence="2">PLAC8 family-domain-containing protein</fullName>
    </submittedName>
</protein>
<sequence length="190" mass="20776">MAEQQQQPMTAAPAGKPGPLNDNDMNEWKSRFNDVLGRPGEVVHSRSPEGSQPWYTTLFGCFSPIDLCCMTYCLPCVTFGKTHHRLRKDGNLAGYEPINTSCLLFCGSGCFGLYFIPMAMQRADIREKYHLEGSCLTDIALACCCGLCDLVQQEKEVAHRVQTGGAGAVAGVQQQYQAPAGGMAYPEQQK</sequence>
<feature type="region of interest" description="Disordered" evidence="1">
    <location>
        <begin position="1"/>
        <end position="23"/>
    </location>
</feature>
<reference evidence="2" key="1">
    <citation type="journal article" date="2023" name="Mol. Phylogenet. Evol.">
        <title>Genome-scale phylogeny and comparative genomics of the fungal order Sordariales.</title>
        <authorList>
            <person name="Hensen N."/>
            <person name="Bonometti L."/>
            <person name="Westerberg I."/>
            <person name="Brannstrom I.O."/>
            <person name="Guillou S."/>
            <person name="Cros-Aarteil S."/>
            <person name="Calhoun S."/>
            <person name="Haridas S."/>
            <person name="Kuo A."/>
            <person name="Mondo S."/>
            <person name="Pangilinan J."/>
            <person name="Riley R."/>
            <person name="LaButti K."/>
            <person name="Andreopoulos B."/>
            <person name="Lipzen A."/>
            <person name="Chen C."/>
            <person name="Yan M."/>
            <person name="Daum C."/>
            <person name="Ng V."/>
            <person name="Clum A."/>
            <person name="Steindorff A."/>
            <person name="Ohm R.A."/>
            <person name="Martin F."/>
            <person name="Silar P."/>
            <person name="Natvig D.O."/>
            <person name="Lalanne C."/>
            <person name="Gautier V."/>
            <person name="Ament-Velasquez S.L."/>
            <person name="Kruys A."/>
            <person name="Hutchinson M.I."/>
            <person name="Powell A.J."/>
            <person name="Barry K."/>
            <person name="Miller A.N."/>
            <person name="Grigoriev I.V."/>
            <person name="Debuchy R."/>
            <person name="Gladieux P."/>
            <person name="Hiltunen Thoren M."/>
            <person name="Johannesson H."/>
        </authorList>
    </citation>
    <scope>NUCLEOTIDE SEQUENCE</scope>
    <source>
        <strain evidence="2">PSN293</strain>
    </source>
</reference>
<proteinExistence type="predicted"/>
<dbReference type="PANTHER" id="PTHR15907">
    <property type="entry name" value="DUF614 FAMILY PROTEIN-RELATED"/>
    <property type="match status" value="1"/>
</dbReference>
<dbReference type="Pfam" id="PF04749">
    <property type="entry name" value="PLAC8"/>
    <property type="match status" value="1"/>
</dbReference>
<accession>A0AAN6Y019</accession>
<dbReference type="AlphaFoldDB" id="A0AAN6Y019"/>
<dbReference type="InterPro" id="IPR006461">
    <property type="entry name" value="PLAC_motif_containing"/>
</dbReference>
<keyword evidence="3" id="KW-1185">Reference proteome</keyword>
<dbReference type="Proteomes" id="UP001301769">
    <property type="component" value="Unassembled WGS sequence"/>
</dbReference>
<reference evidence="2" key="2">
    <citation type="submission" date="2023-05" db="EMBL/GenBank/DDBJ databases">
        <authorList>
            <consortium name="Lawrence Berkeley National Laboratory"/>
            <person name="Steindorff A."/>
            <person name="Hensen N."/>
            <person name="Bonometti L."/>
            <person name="Westerberg I."/>
            <person name="Brannstrom I.O."/>
            <person name="Guillou S."/>
            <person name="Cros-Aarteil S."/>
            <person name="Calhoun S."/>
            <person name="Haridas S."/>
            <person name="Kuo A."/>
            <person name="Mondo S."/>
            <person name="Pangilinan J."/>
            <person name="Riley R."/>
            <person name="Labutti K."/>
            <person name="Andreopoulos B."/>
            <person name="Lipzen A."/>
            <person name="Chen C."/>
            <person name="Yanf M."/>
            <person name="Daum C."/>
            <person name="Ng V."/>
            <person name="Clum A."/>
            <person name="Ohm R."/>
            <person name="Martin F."/>
            <person name="Silar P."/>
            <person name="Natvig D."/>
            <person name="Lalanne C."/>
            <person name="Gautier V."/>
            <person name="Ament-Velasquez S.L."/>
            <person name="Kruys A."/>
            <person name="Hutchinson M.I."/>
            <person name="Powell A.J."/>
            <person name="Barry K."/>
            <person name="Miller A.N."/>
            <person name="Grigoriev I.V."/>
            <person name="Debuchy R."/>
            <person name="Gladieux P."/>
            <person name="Thoren M.H."/>
            <person name="Johannesson H."/>
        </authorList>
    </citation>
    <scope>NUCLEOTIDE SEQUENCE</scope>
    <source>
        <strain evidence="2">PSN293</strain>
    </source>
</reference>
<dbReference type="NCBIfam" id="TIGR01571">
    <property type="entry name" value="A_thal_Cys_rich"/>
    <property type="match status" value="1"/>
</dbReference>
<name>A0AAN6Y019_9PEZI</name>
<evidence type="ECO:0000313" key="3">
    <source>
        <dbReference type="Proteomes" id="UP001301769"/>
    </source>
</evidence>